<feature type="transmembrane region" description="Helical" evidence="9">
    <location>
        <begin position="32"/>
        <end position="51"/>
    </location>
</feature>
<comment type="caution">
    <text evidence="10">The sequence shown here is derived from an EMBL/GenBank/DDBJ whole genome shotgun (WGS) entry which is preliminary data.</text>
</comment>
<feature type="transmembrane region" description="Helical" evidence="9">
    <location>
        <begin position="63"/>
        <end position="83"/>
    </location>
</feature>
<evidence type="ECO:0000256" key="6">
    <source>
        <dbReference type="ARBA" id="ARBA00022692"/>
    </source>
</evidence>
<feature type="transmembrane region" description="Helical" evidence="9">
    <location>
        <begin position="506"/>
        <end position="530"/>
    </location>
</feature>
<evidence type="ECO:0000256" key="8">
    <source>
        <dbReference type="ARBA" id="ARBA00023136"/>
    </source>
</evidence>
<comment type="subcellular location">
    <subcellularLocation>
        <location evidence="1">Membrane</location>
        <topology evidence="1">Multi-pass membrane protein</topology>
    </subcellularLocation>
</comment>
<evidence type="ECO:0000256" key="1">
    <source>
        <dbReference type="ARBA" id="ARBA00004141"/>
    </source>
</evidence>
<evidence type="ECO:0000256" key="5">
    <source>
        <dbReference type="ARBA" id="ARBA00022679"/>
    </source>
</evidence>
<dbReference type="SUPFAM" id="SSF53448">
    <property type="entry name" value="Nucleotide-diphospho-sugar transferases"/>
    <property type="match status" value="1"/>
</dbReference>
<dbReference type="EMBL" id="MEVD01000010">
    <property type="protein sequence ID" value="OGC53813.1"/>
    <property type="molecule type" value="Genomic_DNA"/>
</dbReference>
<dbReference type="Proteomes" id="UP000178127">
    <property type="component" value="Unassembled WGS sequence"/>
</dbReference>
<dbReference type="AlphaFoldDB" id="A0A1F4VAW5"/>
<keyword evidence="7 9" id="KW-1133">Transmembrane helix</keyword>
<dbReference type="InterPro" id="IPR029044">
    <property type="entry name" value="Nucleotide-diphossugar_trans"/>
</dbReference>
<evidence type="ECO:0008006" key="12">
    <source>
        <dbReference type="Google" id="ProtNLM"/>
    </source>
</evidence>
<feature type="transmembrane region" description="Helical" evidence="9">
    <location>
        <begin position="390"/>
        <end position="414"/>
    </location>
</feature>
<name>A0A1F4VAW5_UNCKA</name>
<keyword evidence="4" id="KW-0328">Glycosyltransferase</keyword>
<gene>
    <name evidence="10" type="ORF">A3D91_03715</name>
</gene>
<dbReference type="InterPro" id="IPR025993">
    <property type="entry name" value="Ceramide_glucosylTrfase"/>
</dbReference>
<dbReference type="GO" id="GO:0005886">
    <property type="term" value="C:plasma membrane"/>
    <property type="evidence" value="ECO:0007669"/>
    <property type="project" value="TreeGrafter"/>
</dbReference>
<comment type="pathway">
    <text evidence="2">Lipid metabolism; sphingolipid metabolism.</text>
</comment>
<sequence>MFKRREKEGSTGNPKKIEYLIDVMSIRQKRQFYLLMAVNMAALIYFLSWWFDSSHIIKPAGMLLNSLVILWSVLLPLYFFFFVSRMKKPNPALPVPSNIKVAMVVTKAPSEPFSVVKKTLLAMISQKHVHDTWLADEDPSKETINWCKEHNVSISTRKNAPNYHNSTWPRRTKCKEGNLAYFYDNYGYKSYDVVVQMDADHIPQENYLEEMLRPFNDKEVGYVSAPSVCNANSEKSWTARARLYVESFLHGAQQAGHTNGFAPLCFGSHYAVRTSALKQIGGLGPELAEDHSTTLLMNAQGWKGVHALDAVAFGDGPASFADAMTQEFQWSRSLMVILLTLTPNKLKNLPLRIKFQFLFSQLWYPLYGVIMLIGYSIPIIALFYDSALVRIVYISFLLHSWVYTSAILISLFWLKKVGCLWPKNAKIISWEATFFQIVRWPWVFLGCFYGIVGVLRKKEFSFKVTPKGENTGSVLSFKVLIPYIILVSTGLLVSIFISDSREAAGYYYFAVLNSVLYVISIAVIILNHILESRKFKSNV</sequence>
<dbReference type="STRING" id="1802620.A3D91_03715"/>
<dbReference type="InterPro" id="IPR050321">
    <property type="entry name" value="Glycosyltr_2/OpgH_subfam"/>
</dbReference>
<evidence type="ECO:0000256" key="9">
    <source>
        <dbReference type="SAM" id="Phobius"/>
    </source>
</evidence>
<evidence type="ECO:0000256" key="7">
    <source>
        <dbReference type="ARBA" id="ARBA00022989"/>
    </source>
</evidence>
<feature type="transmembrane region" description="Helical" evidence="9">
    <location>
        <begin position="475"/>
        <end position="497"/>
    </location>
</feature>
<protein>
    <recommendedName>
        <fullName evidence="12">Glycosyltransferase 2-like domain-containing protein</fullName>
    </recommendedName>
</protein>
<dbReference type="PANTHER" id="PTHR43867:SF2">
    <property type="entry name" value="CELLULOSE SYNTHASE CATALYTIC SUBUNIT A [UDP-FORMING]"/>
    <property type="match status" value="1"/>
</dbReference>
<evidence type="ECO:0000256" key="4">
    <source>
        <dbReference type="ARBA" id="ARBA00022676"/>
    </source>
</evidence>
<keyword evidence="5" id="KW-0808">Transferase</keyword>
<evidence type="ECO:0000256" key="2">
    <source>
        <dbReference type="ARBA" id="ARBA00004760"/>
    </source>
</evidence>
<dbReference type="PANTHER" id="PTHR43867">
    <property type="entry name" value="CELLULOSE SYNTHASE CATALYTIC SUBUNIT A [UDP-FORMING]"/>
    <property type="match status" value="1"/>
</dbReference>
<comment type="pathway">
    <text evidence="3">Sphingolipid metabolism.</text>
</comment>
<keyword evidence="6 9" id="KW-0812">Transmembrane</keyword>
<feature type="transmembrane region" description="Helical" evidence="9">
    <location>
        <begin position="362"/>
        <end position="384"/>
    </location>
</feature>
<accession>A0A1F4VAW5</accession>
<dbReference type="Pfam" id="PF13506">
    <property type="entry name" value="Glyco_transf_21"/>
    <property type="match status" value="1"/>
</dbReference>
<evidence type="ECO:0000313" key="10">
    <source>
        <dbReference type="EMBL" id="OGC53813.1"/>
    </source>
</evidence>
<dbReference type="Gene3D" id="3.90.550.10">
    <property type="entry name" value="Spore Coat Polysaccharide Biosynthesis Protein SpsA, Chain A"/>
    <property type="match status" value="1"/>
</dbReference>
<feature type="transmembrane region" description="Helical" evidence="9">
    <location>
        <begin position="434"/>
        <end position="455"/>
    </location>
</feature>
<proteinExistence type="predicted"/>
<reference evidence="10 11" key="1">
    <citation type="journal article" date="2016" name="Nat. Commun.">
        <title>Thousands of microbial genomes shed light on interconnected biogeochemical processes in an aquifer system.</title>
        <authorList>
            <person name="Anantharaman K."/>
            <person name="Brown C.T."/>
            <person name="Hug L.A."/>
            <person name="Sharon I."/>
            <person name="Castelle C.J."/>
            <person name="Probst A.J."/>
            <person name="Thomas B.C."/>
            <person name="Singh A."/>
            <person name="Wilkins M.J."/>
            <person name="Karaoz U."/>
            <person name="Brodie E.L."/>
            <person name="Williams K.H."/>
            <person name="Hubbard S.S."/>
            <person name="Banfield J.F."/>
        </authorList>
    </citation>
    <scope>NUCLEOTIDE SEQUENCE [LARGE SCALE GENOMIC DNA]</scope>
</reference>
<evidence type="ECO:0000256" key="3">
    <source>
        <dbReference type="ARBA" id="ARBA00004991"/>
    </source>
</evidence>
<keyword evidence="8 9" id="KW-0472">Membrane</keyword>
<dbReference type="GO" id="GO:0016758">
    <property type="term" value="F:hexosyltransferase activity"/>
    <property type="evidence" value="ECO:0007669"/>
    <property type="project" value="TreeGrafter"/>
</dbReference>
<organism evidence="10 11">
    <name type="scientific">candidate division WWE3 bacterium RIFCSPHIGHO2_02_FULL_38_14</name>
    <dbReference type="NCBI Taxonomy" id="1802620"/>
    <lineage>
        <taxon>Bacteria</taxon>
        <taxon>Katanobacteria</taxon>
    </lineage>
</organism>
<evidence type="ECO:0000313" key="11">
    <source>
        <dbReference type="Proteomes" id="UP000178127"/>
    </source>
</evidence>